<dbReference type="Proteomes" id="UP000605970">
    <property type="component" value="Unassembled WGS sequence"/>
</dbReference>
<protein>
    <recommendedName>
        <fullName evidence="4">Secreted protein</fullName>
    </recommendedName>
</protein>
<feature type="chain" id="PRO_5035905390" description="Secreted protein" evidence="1">
    <location>
        <begin position="19"/>
        <end position="73"/>
    </location>
</feature>
<keyword evidence="1" id="KW-0732">Signal</keyword>
<dbReference type="EMBL" id="JABEBT010000076">
    <property type="protein sequence ID" value="KAF7633427.1"/>
    <property type="molecule type" value="Genomic_DNA"/>
</dbReference>
<sequence length="73" mass="8464">MTNFPRYNILLLLKIIWALIVLERELVNEQGLIETLLSKREQISLATQVYMACRRVSRCSQGTLLLGIDLFKI</sequence>
<keyword evidence="3" id="KW-1185">Reference proteome</keyword>
<evidence type="ECO:0008006" key="4">
    <source>
        <dbReference type="Google" id="ProtNLM"/>
    </source>
</evidence>
<feature type="signal peptide" evidence="1">
    <location>
        <begin position="1"/>
        <end position="18"/>
    </location>
</feature>
<gene>
    <name evidence="2" type="ORF">Mgra_00007114</name>
</gene>
<accession>A0A8S9ZJE9</accession>
<comment type="caution">
    <text evidence="2">The sequence shown here is derived from an EMBL/GenBank/DDBJ whole genome shotgun (WGS) entry which is preliminary data.</text>
</comment>
<proteinExistence type="predicted"/>
<evidence type="ECO:0000256" key="1">
    <source>
        <dbReference type="SAM" id="SignalP"/>
    </source>
</evidence>
<evidence type="ECO:0000313" key="3">
    <source>
        <dbReference type="Proteomes" id="UP000605970"/>
    </source>
</evidence>
<evidence type="ECO:0000313" key="2">
    <source>
        <dbReference type="EMBL" id="KAF7633427.1"/>
    </source>
</evidence>
<name>A0A8S9ZJE9_9BILA</name>
<organism evidence="2 3">
    <name type="scientific">Meloidogyne graminicola</name>
    <dbReference type="NCBI Taxonomy" id="189291"/>
    <lineage>
        <taxon>Eukaryota</taxon>
        <taxon>Metazoa</taxon>
        <taxon>Ecdysozoa</taxon>
        <taxon>Nematoda</taxon>
        <taxon>Chromadorea</taxon>
        <taxon>Rhabditida</taxon>
        <taxon>Tylenchina</taxon>
        <taxon>Tylenchomorpha</taxon>
        <taxon>Tylenchoidea</taxon>
        <taxon>Meloidogynidae</taxon>
        <taxon>Meloidogyninae</taxon>
        <taxon>Meloidogyne</taxon>
    </lineage>
</organism>
<reference evidence="2" key="1">
    <citation type="journal article" date="2020" name="Ecol. Evol.">
        <title>Genome structure and content of the rice root-knot nematode (Meloidogyne graminicola).</title>
        <authorList>
            <person name="Phan N.T."/>
            <person name="Danchin E.G.J."/>
            <person name="Klopp C."/>
            <person name="Perfus-Barbeoch L."/>
            <person name="Kozlowski D.K."/>
            <person name="Koutsovoulos G.D."/>
            <person name="Lopez-Roques C."/>
            <person name="Bouchez O."/>
            <person name="Zahm M."/>
            <person name="Besnard G."/>
            <person name="Bellafiore S."/>
        </authorList>
    </citation>
    <scope>NUCLEOTIDE SEQUENCE</scope>
    <source>
        <strain evidence="2">VN-18</strain>
    </source>
</reference>
<dbReference type="AlphaFoldDB" id="A0A8S9ZJE9"/>